<reference evidence="1 2" key="1">
    <citation type="submission" date="2021-06" db="EMBL/GenBank/DDBJ databases">
        <title>Caerostris extrusa draft genome.</title>
        <authorList>
            <person name="Kono N."/>
            <person name="Arakawa K."/>
        </authorList>
    </citation>
    <scope>NUCLEOTIDE SEQUENCE [LARGE SCALE GENOMIC DNA]</scope>
</reference>
<dbReference type="AlphaFoldDB" id="A0AAV4SWB9"/>
<dbReference type="Proteomes" id="UP001054945">
    <property type="component" value="Unassembled WGS sequence"/>
</dbReference>
<name>A0AAV4SWB9_CAEEX</name>
<proteinExistence type="predicted"/>
<comment type="caution">
    <text evidence="1">The sequence shown here is derived from an EMBL/GenBank/DDBJ whole genome shotgun (WGS) entry which is preliminary data.</text>
</comment>
<dbReference type="EMBL" id="BPLR01010342">
    <property type="protein sequence ID" value="GIY38668.1"/>
    <property type="molecule type" value="Genomic_DNA"/>
</dbReference>
<gene>
    <name evidence="1" type="ORF">CEXT_299191</name>
</gene>
<evidence type="ECO:0000313" key="2">
    <source>
        <dbReference type="Proteomes" id="UP001054945"/>
    </source>
</evidence>
<organism evidence="1 2">
    <name type="scientific">Caerostris extrusa</name>
    <name type="common">Bark spider</name>
    <name type="synonym">Caerostris bankana</name>
    <dbReference type="NCBI Taxonomy" id="172846"/>
    <lineage>
        <taxon>Eukaryota</taxon>
        <taxon>Metazoa</taxon>
        <taxon>Ecdysozoa</taxon>
        <taxon>Arthropoda</taxon>
        <taxon>Chelicerata</taxon>
        <taxon>Arachnida</taxon>
        <taxon>Araneae</taxon>
        <taxon>Araneomorphae</taxon>
        <taxon>Entelegynae</taxon>
        <taxon>Araneoidea</taxon>
        <taxon>Araneidae</taxon>
        <taxon>Caerostris</taxon>
    </lineage>
</organism>
<feature type="non-terminal residue" evidence="1">
    <location>
        <position position="113"/>
    </location>
</feature>
<sequence>MCVEECENCPSVRELLPFTEVIADVIVECERQVGKSITSMSATARPVRMALVGDTMFLRVKTMIFRTLAVIPKRQTMKLRKRRSLRNSAHLCALQRQPEMEIDLDRKTEAWAN</sequence>
<keyword evidence="2" id="KW-1185">Reference proteome</keyword>
<protein>
    <submittedName>
        <fullName evidence="1">Uncharacterized protein</fullName>
    </submittedName>
</protein>
<accession>A0AAV4SWB9</accession>
<evidence type="ECO:0000313" key="1">
    <source>
        <dbReference type="EMBL" id="GIY38668.1"/>
    </source>
</evidence>